<evidence type="ECO:0000313" key="3">
    <source>
        <dbReference type="EMBL" id="KAG5381019.1"/>
    </source>
</evidence>
<dbReference type="InterPro" id="IPR004217">
    <property type="entry name" value="Tim10-like"/>
</dbReference>
<accession>A0ABQ7L2Z1</accession>
<dbReference type="InterPro" id="IPR035427">
    <property type="entry name" value="Tim10-like_dom_sf"/>
</dbReference>
<dbReference type="SMART" id="SM00516">
    <property type="entry name" value="SEC14"/>
    <property type="match status" value="1"/>
</dbReference>
<dbReference type="Pfam" id="PF02953">
    <property type="entry name" value="zf-Tim10_DDP"/>
    <property type="match status" value="1"/>
</dbReference>
<dbReference type="Proteomes" id="UP000823674">
    <property type="component" value="Chromosome A07"/>
</dbReference>
<dbReference type="PANTHER" id="PTHR45824">
    <property type="entry name" value="GH16843P"/>
    <property type="match status" value="1"/>
</dbReference>
<dbReference type="InterPro" id="IPR011074">
    <property type="entry name" value="CRAL/TRIO_N_dom"/>
</dbReference>
<dbReference type="Gene3D" id="3.40.525.10">
    <property type="entry name" value="CRAL-TRIO lipid binding domain"/>
    <property type="match status" value="1"/>
</dbReference>
<evidence type="ECO:0000259" key="2">
    <source>
        <dbReference type="PROSITE" id="PS50191"/>
    </source>
</evidence>
<dbReference type="PANTHER" id="PTHR45824:SF22">
    <property type="entry name" value="SEC14P-LIKE PHOSPHATIDYLINOSITOL TRANSFER FAMILY PROTEIN"/>
    <property type="match status" value="1"/>
</dbReference>
<feature type="region of interest" description="Disordered" evidence="1">
    <location>
        <begin position="412"/>
        <end position="435"/>
    </location>
</feature>
<dbReference type="SUPFAM" id="SSF144122">
    <property type="entry name" value="Tim10-like"/>
    <property type="match status" value="1"/>
</dbReference>
<dbReference type="Pfam" id="PF03765">
    <property type="entry name" value="CRAL_TRIO_N"/>
    <property type="match status" value="1"/>
</dbReference>
<dbReference type="Pfam" id="PF00650">
    <property type="entry name" value="CRAL_TRIO"/>
    <property type="match status" value="1"/>
</dbReference>
<dbReference type="EMBL" id="JADBGQ010000009">
    <property type="protein sequence ID" value="KAG5381019.1"/>
    <property type="molecule type" value="Genomic_DNA"/>
</dbReference>
<sequence>MDFSFPSPPMGSGQSPEALMEQVQAQLQQAYAEELIETLRGKCFDKCVTKPGSSLSSGESSCVSRCVDRYIEAMGIVSRSLFSQQQLPSYSAPTHEDLSLSLSISLPIPSIVSTTGYALFFSFLSLKILILHTSVLFKMFRRKTTSQAEQENNEAALREAKIKELKTLIGELSGRSSLYCSDPCLKRYLEARNWNVGKAKKMLEETLKWRSTFKPEEIRWDEVSGEGETGKVYKAGFHDRSGRTVLILRPGLQNTKSLENQMKHLVYLIENAIMNLPEDQEQMSWLIDFTDWSLSTSVPIKSARETINILQNHYPERLAVAFLYNPPRLFEAFWKIVKYFIDAKTFIKVKFVYPKNPESVELMSSFFDEENLPTEFGGKALLQYNHEEFSKQMNQDDVKTADFWGLVHSNNNHQQQSSSGFSGAEIAPEPIQTNT</sequence>
<evidence type="ECO:0000313" key="4">
    <source>
        <dbReference type="Proteomes" id="UP000823674"/>
    </source>
</evidence>
<gene>
    <name evidence="3" type="primary">A07p047870.1_BraROA</name>
    <name evidence="3" type="ORF">IGI04_028861</name>
</gene>
<dbReference type="SUPFAM" id="SSF52087">
    <property type="entry name" value="CRAL/TRIO domain"/>
    <property type="match status" value="1"/>
</dbReference>
<dbReference type="SMART" id="SM01100">
    <property type="entry name" value="CRAL_TRIO_N"/>
    <property type="match status" value="1"/>
</dbReference>
<dbReference type="InterPro" id="IPR052578">
    <property type="entry name" value="PI_Transfer_CRAL-TRIO"/>
</dbReference>
<proteinExistence type="predicted"/>
<reference evidence="3 4" key="1">
    <citation type="submission" date="2021-03" db="EMBL/GenBank/DDBJ databases">
        <authorList>
            <person name="King G.J."/>
            <person name="Bancroft I."/>
            <person name="Baten A."/>
            <person name="Bloomfield J."/>
            <person name="Borpatragohain P."/>
            <person name="He Z."/>
            <person name="Irish N."/>
            <person name="Irwin J."/>
            <person name="Liu K."/>
            <person name="Mauleon R.P."/>
            <person name="Moore J."/>
            <person name="Morris R."/>
            <person name="Ostergaard L."/>
            <person name="Wang B."/>
            <person name="Wells R."/>
        </authorList>
    </citation>
    <scope>NUCLEOTIDE SEQUENCE [LARGE SCALE GENOMIC DNA]</scope>
    <source>
        <strain evidence="3">R-o-18</strain>
        <tissue evidence="3">Leaf</tissue>
    </source>
</reference>
<name>A0ABQ7L2Z1_BRACM</name>
<evidence type="ECO:0000256" key="1">
    <source>
        <dbReference type="SAM" id="MobiDB-lite"/>
    </source>
</evidence>
<feature type="domain" description="CRAL-TRIO" evidence="2">
    <location>
        <begin position="220"/>
        <end position="384"/>
    </location>
</feature>
<dbReference type="Gene3D" id="1.10.287.810">
    <property type="entry name" value="Mitochondrial import inner membrane translocase subunit tim13 like domains"/>
    <property type="match status" value="1"/>
</dbReference>
<dbReference type="CDD" id="cd00170">
    <property type="entry name" value="SEC14"/>
    <property type="match status" value="1"/>
</dbReference>
<organism evidence="3 4">
    <name type="scientific">Brassica rapa subsp. trilocularis</name>
    <dbReference type="NCBI Taxonomy" id="1813537"/>
    <lineage>
        <taxon>Eukaryota</taxon>
        <taxon>Viridiplantae</taxon>
        <taxon>Streptophyta</taxon>
        <taxon>Embryophyta</taxon>
        <taxon>Tracheophyta</taxon>
        <taxon>Spermatophyta</taxon>
        <taxon>Magnoliopsida</taxon>
        <taxon>eudicotyledons</taxon>
        <taxon>Gunneridae</taxon>
        <taxon>Pentapetalae</taxon>
        <taxon>rosids</taxon>
        <taxon>malvids</taxon>
        <taxon>Brassicales</taxon>
        <taxon>Brassicaceae</taxon>
        <taxon>Brassiceae</taxon>
        <taxon>Brassica</taxon>
    </lineage>
</organism>
<comment type="caution">
    <text evidence="3">The sequence shown here is derived from an EMBL/GenBank/DDBJ whole genome shotgun (WGS) entry which is preliminary data.</text>
</comment>
<dbReference type="InterPro" id="IPR036273">
    <property type="entry name" value="CRAL/TRIO_N_dom_sf"/>
</dbReference>
<dbReference type="SUPFAM" id="SSF46938">
    <property type="entry name" value="CRAL/TRIO N-terminal domain"/>
    <property type="match status" value="1"/>
</dbReference>
<dbReference type="InterPro" id="IPR036865">
    <property type="entry name" value="CRAL-TRIO_dom_sf"/>
</dbReference>
<protein>
    <recommendedName>
        <fullName evidence="2">CRAL-TRIO domain-containing protein</fullName>
    </recommendedName>
</protein>
<dbReference type="PROSITE" id="PS50191">
    <property type="entry name" value="CRAL_TRIO"/>
    <property type="match status" value="1"/>
</dbReference>
<keyword evidence="4" id="KW-1185">Reference proteome</keyword>
<dbReference type="InterPro" id="IPR001251">
    <property type="entry name" value="CRAL-TRIO_dom"/>
</dbReference>